<keyword evidence="1" id="KW-0472">Membrane</keyword>
<accession>W6UEV2</accession>
<reference evidence="2 3" key="1">
    <citation type="journal article" date="2013" name="Nat. Genet.">
        <title>The genome of the hydatid tapeworm Echinococcus granulosus.</title>
        <authorList>
            <person name="Zheng H."/>
            <person name="Zhang W."/>
            <person name="Zhang L."/>
            <person name="Zhang Z."/>
            <person name="Li J."/>
            <person name="Lu G."/>
            <person name="Zhu Y."/>
            <person name="Wang Y."/>
            <person name="Huang Y."/>
            <person name="Liu J."/>
            <person name="Kang H."/>
            <person name="Chen J."/>
            <person name="Wang L."/>
            <person name="Chen A."/>
            <person name="Yu S."/>
            <person name="Gao Z."/>
            <person name="Jin L."/>
            <person name="Gu W."/>
            <person name="Wang Z."/>
            <person name="Zhao L."/>
            <person name="Shi B."/>
            <person name="Wen H."/>
            <person name="Lin R."/>
            <person name="Jones M.K."/>
            <person name="Brejova B."/>
            <person name="Vinar T."/>
            <person name="Zhao G."/>
            <person name="McManus D.P."/>
            <person name="Chen Z."/>
            <person name="Zhou Y."/>
            <person name="Wang S."/>
        </authorList>
    </citation>
    <scope>NUCLEOTIDE SEQUENCE [LARGE SCALE GENOMIC DNA]</scope>
</reference>
<keyword evidence="3" id="KW-1185">Reference proteome</keyword>
<dbReference type="Proteomes" id="UP000019149">
    <property type="component" value="Unassembled WGS sequence"/>
</dbReference>
<dbReference type="KEGG" id="egl:EGR_05492"/>
<dbReference type="RefSeq" id="XP_024350789.1">
    <property type="nucleotide sequence ID" value="XM_024494741.1"/>
</dbReference>
<feature type="transmembrane region" description="Helical" evidence="1">
    <location>
        <begin position="25"/>
        <end position="45"/>
    </location>
</feature>
<sequence length="162" mass="19163">MFFSIHMFVSLYGNRDKSKKNWKSLIEWFSYFILNVFMTLLHSFISLNDSSALVFEIYFLILGLSRLFIYQTVGKNKVYIAERRPPLKARQKLGYSIWLINLSPPLKCFIETQIGQFYDHLADLLMFYGLLLKHIIAPQLPNCSGIRHFAPFVFQNTWYLCE</sequence>
<feature type="transmembrane region" description="Helical" evidence="1">
    <location>
        <begin position="51"/>
        <end position="69"/>
    </location>
</feature>
<gene>
    <name evidence="2" type="ORF">EGR_05492</name>
</gene>
<evidence type="ECO:0000256" key="1">
    <source>
        <dbReference type="SAM" id="Phobius"/>
    </source>
</evidence>
<dbReference type="AlphaFoldDB" id="W6UEV2"/>
<name>W6UEV2_ECHGR</name>
<proteinExistence type="predicted"/>
<organism evidence="2 3">
    <name type="scientific">Echinococcus granulosus</name>
    <name type="common">Hydatid tapeworm</name>
    <dbReference type="NCBI Taxonomy" id="6210"/>
    <lineage>
        <taxon>Eukaryota</taxon>
        <taxon>Metazoa</taxon>
        <taxon>Spiralia</taxon>
        <taxon>Lophotrochozoa</taxon>
        <taxon>Platyhelminthes</taxon>
        <taxon>Cestoda</taxon>
        <taxon>Eucestoda</taxon>
        <taxon>Cyclophyllidea</taxon>
        <taxon>Taeniidae</taxon>
        <taxon>Echinococcus</taxon>
        <taxon>Echinococcus granulosus group</taxon>
    </lineage>
</organism>
<evidence type="ECO:0000313" key="3">
    <source>
        <dbReference type="Proteomes" id="UP000019149"/>
    </source>
</evidence>
<dbReference type="CTD" id="36341207"/>
<keyword evidence="1" id="KW-1133">Transmembrane helix</keyword>
<evidence type="ECO:0000313" key="2">
    <source>
        <dbReference type="EMBL" id="EUB59593.1"/>
    </source>
</evidence>
<protein>
    <submittedName>
        <fullName evidence="2">Uncharacterized protein</fullName>
    </submittedName>
</protein>
<dbReference type="GeneID" id="36341207"/>
<dbReference type="EMBL" id="APAU02000041">
    <property type="protein sequence ID" value="EUB59593.1"/>
    <property type="molecule type" value="Genomic_DNA"/>
</dbReference>
<keyword evidence="1" id="KW-0812">Transmembrane</keyword>
<comment type="caution">
    <text evidence="2">The sequence shown here is derived from an EMBL/GenBank/DDBJ whole genome shotgun (WGS) entry which is preliminary data.</text>
</comment>